<evidence type="ECO:0000313" key="3">
    <source>
        <dbReference type="EMBL" id="EKC48934.1"/>
    </source>
</evidence>
<dbReference type="InterPro" id="IPR007630">
    <property type="entry name" value="RNA_pol_sigma70_r4"/>
</dbReference>
<feature type="domain" description="RNA polymerase sigma-70 region 4" evidence="2">
    <location>
        <begin position="33"/>
        <end position="81"/>
    </location>
</feature>
<proteinExistence type="predicted"/>
<organism evidence="3">
    <name type="scientific">human gut metagenome</name>
    <dbReference type="NCBI Taxonomy" id="408170"/>
    <lineage>
        <taxon>unclassified sequences</taxon>
        <taxon>metagenomes</taxon>
        <taxon>organismal metagenomes</taxon>
    </lineage>
</organism>
<dbReference type="Gene3D" id="1.10.10.10">
    <property type="entry name" value="Winged helix-like DNA-binding domain superfamily/Winged helix DNA-binding domain"/>
    <property type="match status" value="1"/>
</dbReference>
<dbReference type="AlphaFoldDB" id="K1S0S3"/>
<dbReference type="InterPro" id="IPR036388">
    <property type="entry name" value="WH-like_DNA-bd_sf"/>
</dbReference>
<accession>K1S0S3</accession>
<dbReference type="GO" id="GO:0006352">
    <property type="term" value="P:DNA-templated transcription initiation"/>
    <property type="evidence" value="ECO:0007669"/>
    <property type="project" value="InterPro"/>
</dbReference>
<feature type="non-terminal residue" evidence="3">
    <location>
        <position position="1"/>
    </location>
</feature>
<dbReference type="InterPro" id="IPR014284">
    <property type="entry name" value="RNA_pol_sigma-70_dom"/>
</dbReference>
<sequence length="93" mass="10322">SLTASGDDNERQTDVPVPSGEDAIQDKLALEEVLKALPQKDQTLIRLRYFKGLTQSVTAEKLGMSQVQVSRKERAVLAIMRKKLTDDYSQSAT</sequence>
<dbReference type="EMBL" id="AJWZ01010275">
    <property type="protein sequence ID" value="EKC48934.1"/>
    <property type="molecule type" value="Genomic_DNA"/>
</dbReference>
<evidence type="ECO:0000259" key="2">
    <source>
        <dbReference type="Pfam" id="PF04545"/>
    </source>
</evidence>
<dbReference type="Pfam" id="PF04545">
    <property type="entry name" value="Sigma70_r4"/>
    <property type="match status" value="1"/>
</dbReference>
<evidence type="ECO:0000256" key="1">
    <source>
        <dbReference type="SAM" id="MobiDB-lite"/>
    </source>
</evidence>
<dbReference type="CDD" id="cd06171">
    <property type="entry name" value="Sigma70_r4"/>
    <property type="match status" value="1"/>
</dbReference>
<dbReference type="NCBIfam" id="TIGR02937">
    <property type="entry name" value="sigma70-ECF"/>
    <property type="match status" value="1"/>
</dbReference>
<comment type="caution">
    <text evidence="3">The sequence shown here is derived from an EMBL/GenBank/DDBJ whole genome shotgun (WGS) entry which is preliminary data.</text>
</comment>
<reference evidence="3" key="1">
    <citation type="journal article" date="2013" name="Environ. Microbiol.">
        <title>Microbiota from the distal guts of lean and obese adolescents exhibit partial functional redundancy besides clear differences in community structure.</title>
        <authorList>
            <person name="Ferrer M."/>
            <person name="Ruiz A."/>
            <person name="Lanza F."/>
            <person name="Haange S.B."/>
            <person name="Oberbach A."/>
            <person name="Till H."/>
            <person name="Bargiela R."/>
            <person name="Campoy C."/>
            <person name="Segura M.T."/>
            <person name="Richter M."/>
            <person name="von Bergen M."/>
            <person name="Seifert J."/>
            <person name="Suarez A."/>
        </authorList>
    </citation>
    <scope>NUCLEOTIDE SEQUENCE</scope>
</reference>
<dbReference type="GO" id="GO:0003700">
    <property type="term" value="F:DNA-binding transcription factor activity"/>
    <property type="evidence" value="ECO:0007669"/>
    <property type="project" value="InterPro"/>
</dbReference>
<dbReference type="SUPFAM" id="SSF88659">
    <property type="entry name" value="Sigma3 and sigma4 domains of RNA polymerase sigma factors"/>
    <property type="match status" value="1"/>
</dbReference>
<feature type="region of interest" description="Disordered" evidence="1">
    <location>
        <begin position="1"/>
        <end position="22"/>
    </location>
</feature>
<dbReference type="InterPro" id="IPR013324">
    <property type="entry name" value="RNA_pol_sigma_r3/r4-like"/>
</dbReference>
<gene>
    <name evidence="3" type="ORF">OBE_14905</name>
</gene>
<name>K1S0S3_9ZZZZ</name>
<protein>
    <submittedName>
        <fullName evidence="3">RNA polymerase sigma-F factor</fullName>
    </submittedName>
</protein>